<dbReference type="RefSeq" id="WP_003783897.1">
    <property type="nucleotide sequence ID" value="NZ_GL870929.1"/>
</dbReference>
<proteinExistence type="predicted"/>
<gene>
    <name evidence="3" type="ORF">HMPREF9098_1905</name>
</gene>
<organism evidence="3 4">
    <name type="scientific">Kingella denitrificans ATCC 33394</name>
    <dbReference type="NCBI Taxonomy" id="888741"/>
    <lineage>
        <taxon>Bacteria</taxon>
        <taxon>Pseudomonadati</taxon>
        <taxon>Pseudomonadota</taxon>
        <taxon>Betaproteobacteria</taxon>
        <taxon>Neisseriales</taxon>
        <taxon>Neisseriaceae</taxon>
        <taxon>Kingella</taxon>
    </lineage>
</organism>
<protein>
    <submittedName>
        <fullName evidence="3">Uncharacterized protein</fullName>
    </submittedName>
</protein>
<dbReference type="STRING" id="888741.HMPREF9098_1905"/>
<sequence>MDMTWARVFFTVCVFVSFVTVLLIAFNRRNKVNYDDAARSIVDDPDTPDTESDRENGA</sequence>
<dbReference type="EMBL" id="AEWV01000039">
    <property type="protein sequence ID" value="EGC16708.1"/>
    <property type="molecule type" value="Genomic_DNA"/>
</dbReference>
<evidence type="ECO:0000256" key="1">
    <source>
        <dbReference type="SAM" id="MobiDB-lite"/>
    </source>
</evidence>
<accession>F0F1C0</accession>
<comment type="caution">
    <text evidence="3">The sequence shown here is derived from an EMBL/GenBank/DDBJ whole genome shotgun (WGS) entry which is preliminary data.</text>
</comment>
<name>F0F1C0_9NEIS</name>
<evidence type="ECO:0000313" key="4">
    <source>
        <dbReference type="Proteomes" id="UP000004088"/>
    </source>
</evidence>
<keyword evidence="4" id="KW-1185">Reference proteome</keyword>
<feature type="region of interest" description="Disordered" evidence="1">
    <location>
        <begin position="39"/>
        <end position="58"/>
    </location>
</feature>
<dbReference type="Proteomes" id="UP000004088">
    <property type="component" value="Unassembled WGS sequence"/>
</dbReference>
<keyword evidence="2" id="KW-0812">Transmembrane</keyword>
<feature type="transmembrane region" description="Helical" evidence="2">
    <location>
        <begin position="6"/>
        <end position="26"/>
    </location>
</feature>
<keyword evidence="2" id="KW-0472">Membrane</keyword>
<dbReference type="AlphaFoldDB" id="F0F1C0"/>
<evidence type="ECO:0000256" key="2">
    <source>
        <dbReference type="SAM" id="Phobius"/>
    </source>
</evidence>
<reference evidence="3 4" key="1">
    <citation type="submission" date="2011-01" db="EMBL/GenBank/DDBJ databases">
        <authorList>
            <person name="Muzny D."/>
            <person name="Qin X."/>
            <person name="Deng J."/>
            <person name="Jiang H."/>
            <person name="Liu Y."/>
            <person name="Qu J."/>
            <person name="Song X.-Z."/>
            <person name="Zhang L."/>
            <person name="Thornton R."/>
            <person name="Coyle M."/>
            <person name="Francisco L."/>
            <person name="Jackson L."/>
            <person name="Javaid M."/>
            <person name="Korchina V."/>
            <person name="Kovar C."/>
            <person name="Mata R."/>
            <person name="Mathew T."/>
            <person name="Ngo R."/>
            <person name="Nguyen L."/>
            <person name="Nguyen N."/>
            <person name="Okwuonu G."/>
            <person name="Ongeri F."/>
            <person name="Pham C."/>
            <person name="Simmons D."/>
            <person name="Wilczek-Boney K."/>
            <person name="Hale W."/>
            <person name="Jakkamsetti A."/>
            <person name="Pham P."/>
            <person name="Ruth R."/>
            <person name="San Lucas F."/>
            <person name="Warren J."/>
            <person name="Zhang J."/>
            <person name="Zhao Z."/>
            <person name="Zhou C."/>
            <person name="Zhu D."/>
            <person name="Lee S."/>
            <person name="Bess C."/>
            <person name="Blankenburg K."/>
            <person name="Forbes L."/>
            <person name="Fu Q."/>
            <person name="Gubbala S."/>
            <person name="Hirani K."/>
            <person name="Jayaseelan J.C."/>
            <person name="Lara F."/>
            <person name="Munidasa M."/>
            <person name="Palculict T."/>
            <person name="Patil S."/>
            <person name="Pu L.-L."/>
            <person name="Saada N."/>
            <person name="Tang L."/>
            <person name="Weissenberger G."/>
            <person name="Zhu Y."/>
            <person name="Hemphill L."/>
            <person name="Shang Y."/>
            <person name="Youmans B."/>
            <person name="Ayvaz T."/>
            <person name="Ross M."/>
            <person name="Santibanez J."/>
            <person name="Aqrawi P."/>
            <person name="Gross S."/>
            <person name="Joshi V."/>
            <person name="Fowler G."/>
            <person name="Nazareth L."/>
            <person name="Reid J."/>
            <person name="Worley K."/>
            <person name="Petrosino J."/>
            <person name="Highlander S."/>
            <person name="Gibbs R."/>
        </authorList>
    </citation>
    <scope>NUCLEOTIDE SEQUENCE [LARGE SCALE GENOMIC DNA]</scope>
    <source>
        <strain evidence="3 4">ATCC 33394</strain>
    </source>
</reference>
<keyword evidence="2" id="KW-1133">Transmembrane helix</keyword>
<dbReference type="HOGENOM" id="CLU_192294_0_1_4"/>
<evidence type="ECO:0000313" key="3">
    <source>
        <dbReference type="EMBL" id="EGC16708.1"/>
    </source>
</evidence>